<feature type="binding site" evidence="5 7">
    <location>
        <position position="127"/>
    </location>
    <ligand>
        <name>substrate</name>
    </ligand>
</feature>
<evidence type="ECO:0000256" key="7">
    <source>
        <dbReference type="PIRSR" id="PIRSR600821-52"/>
    </source>
</evidence>
<dbReference type="PRINTS" id="PR00992">
    <property type="entry name" value="ALARACEMASE"/>
</dbReference>
<dbReference type="InterPro" id="IPR000821">
    <property type="entry name" value="Ala_racemase"/>
</dbReference>
<evidence type="ECO:0000256" key="5">
    <source>
        <dbReference type="HAMAP-Rule" id="MF_01201"/>
    </source>
</evidence>
<evidence type="ECO:0000256" key="3">
    <source>
        <dbReference type="ARBA" id="ARBA00022898"/>
    </source>
</evidence>
<comment type="similarity">
    <text evidence="5">Belongs to the alanine racemase family.</text>
</comment>
<evidence type="ECO:0000256" key="1">
    <source>
        <dbReference type="ARBA" id="ARBA00000316"/>
    </source>
</evidence>
<comment type="cofactor">
    <cofactor evidence="2 5 6">
        <name>pyridoxal 5'-phosphate</name>
        <dbReference type="ChEBI" id="CHEBI:597326"/>
    </cofactor>
</comment>
<dbReference type="InterPro" id="IPR029066">
    <property type="entry name" value="PLP-binding_barrel"/>
</dbReference>
<dbReference type="GO" id="GO:0008784">
    <property type="term" value="F:alanine racemase activity"/>
    <property type="evidence" value="ECO:0007669"/>
    <property type="project" value="UniProtKB-UniRule"/>
</dbReference>
<dbReference type="Pfam" id="PF00842">
    <property type="entry name" value="Ala_racemase_C"/>
    <property type="match status" value="1"/>
</dbReference>
<dbReference type="InterPro" id="IPR011079">
    <property type="entry name" value="Ala_racemase_C"/>
</dbReference>
<evidence type="ECO:0000313" key="10">
    <source>
        <dbReference type="Proteomes" id="UP000320146"/>
    </source>
</evidence>
<proteinExistence type="inferred from homology"/>
<keyword evidence="3 5" id="KW-0663">Pyridoxal phosphate</keyword>
<keyword evidence="4 5" id="KW-0413">Isomerase</keyword>
<name>A0A520MTE6_9GAMM</name>
<dbReference type="UniPathway" id="UPA00042">
    <property type="reaction ID" value="UER00497"/>
</dbReference>
<dbReference type="SUPFAM" id="SSF51419">
    <property type="entry name" value="PLP-binding barrel"/>
    <property type="match status" value="1"/>
</dbReference>
<dbReference type="HAMAP" id="MF_01201">
    <property type="entry name" value="Ala_racemase"/>
    <property type="match status" value="1"/>
</dbReference>
<dbReference type="EC" id="5.1.1.1" evidence="5"/>
<dbReference type="Gene3D" id="2.40.37.10">
    <property type="entry name" value="Lyase, Ornithine Decarboxylase, Chain A, domain 1"/>
    <property type="match status" value="1"/>
</dbReference>
<evidence type="ECO:0000256" key="6">
    <source>
        <dbReference type="PIRSR" id="PIRSR600821-50"/>
    </source>
</evidence>
<dbReference type="FunFam" id="3.20.20.10:FF:000002">
    <property type="entry name" value="Alanine racemase"/>
    <property type="match status" value="1"/>
</dbReference>
<dbReference type="GO" id="GO:0030170">
    <property type="term" value="F:pyridoxal phosphate binding"/>
    <property type="evidence" value="ECO:0007669"/>
    <property type="project" value="UniProtKB-UniRule"/>
</dbReference>
<dbReference type="PANTHER" id="PTHR30511:SF0">
    <property type="entry name" value="ALANINE RACEMASE, CATABOLIC-RELATED"/>
    <property type="match status" value="1"/>
</dbReference>
<sequence>MRKTELKINLSNLNHNIDVIKKFTNADIQAVVKANSYGLSASEVAKTIDDQVESFSVITLGEAIELRKYTNKPILLLQGVHENKDYEVIQDQNFDFVIHSSWQLEKIKNYDLSMTRLWLKINTGMNRLGIDLHEFEETLKIISRVDTKDKILMSHLAASSIKDDPQTTKQVKLFNEVTKNIEYKKSLANSGAIFNFPEAHNDIVRPGIAIYGGKYNEFGTKNVSSLSSEIISIRPVKSGTKVGYDGSWLAEHDCFIGSIPIGYGDGLPYSIDPVTVRINGKNFKTAGKVNMDLLMINLEQDDTIKIGDTVQIWGFDSDISKLSDEFNTITYNLLANISGRVSKNYLE</sequence>
<dbReference type="GO" id="GO:0005829">
    <property type="term" value="C:cytosol"/>
    <property type="evidence" value="ECO:0007669"/>
    <property type="project" value="TreeGrafter"/>
</dbReference>
<protein>
    <recommendedName>
        <fullName evidence="5">Alanine racemase</fullName>
        <ecNumber evidence="5">5.1.1.1</ecNumber>
    </recommendedName>
</protein>
<dbReference type="PANTHER" id="PTHR30511">
    <property type="entry name" value="ALANINE RACEMASE"/>
    <property type="match status" value="1"/>
</dbReference>
<dbReference type="NCBIfam" id="TIGR00492">
    <property type="entry name" value="alr"/>
    <property type="match status" value="1"/>
</dbReference>
<evidence type="ECO:0000313" key="9">
    <source>
        <dbReference type="EMBL" id="RZO24464.1"/>
    </source>
</evidence>
<reference evidence="9 10" key="1">
    <citation type="submission" date="2019-02" db="EMBL/GenBank/DDBJ databases">
        <title>Prokaryotic population dynamics and viral predation in marine succession experiment using metagenomics: the confinement effect.</title>
        <authorList>
            <person name="Haro-Moreno J.M."/>
            <person name="Rodriguez-Valera F."/>
            <person name="Lopez-Perez M."/>
        </authorList>
    </citation>
    <scope>NUCLEOTIDE SEQUENCE [LARGE SCALE GENOMIC DNA]</scope>
    <source>
        <strain evidence="9">MED-G166</strain>
    </source>
</reference>
<feature type="active site" description="Proton acceptor; specific for L-alanine" evidence="5">
    <location>
        <position position="244"/>
    </location>
</feature>
<comment type="pathway">
    <text evidence="5">Amino-acid biosynthesis; D-alanine biosynthesis; D-alanine from L-alanine: step 1/1.</text>
</comment>
<dbReference type="SMART" id="SM01005">
    <property type="entry name" value="Ala_racemase_C"/>
    <property type="match status" value="1"/>
</dbReference>
<dbReference type="Gene3D" id="3.20.20.10">
    <property type="entry name" value="Alanine racemase"/>
    <property type="match status" value="1"/>
</dbReference>
<feature type="domain" description="Alanine racemase C-terminal" evidence="8">
    <location>
        <begin position="223"/>
        <end position="346"/>
    </location>
</feature>
<gene>
    <name evidence="9" type="primary">alr</name>
    <name evidence="9" type="ORF">EVA99_01565</name>
</gene>
<comment type="function">
    <text evidence="5">Catalyzes the interconversion of L-alanine and D-alanine. May also act on other amino acids.</text>
</comment>
<dbReference type="Pfam" id="PF01168">
    <property type="entry name" value="Ala_racemase_N"/>
    <property type="match status" value="1"/>
</dbReference>
<evidence type="ECO:0000256" key="2">
    <source>
        <dbReference type="ARBA" id="ARBA00001933"/>
    </source>
</evidence>
<accession>A0A520MTE6</accession>
<dbReference type="InterPro" id="IPR009006">
    <property type="entry name" value="Ala_racemase/Decarboxylase_C"/>
</dbReference>
<dbReference type="EMBL" id="SHBL01000007">
    <property type="protein sequence ID" value="RZO24464.1"/>
    <property type="molecule type" value="Genomic_DNA"/>
</dbReference>
<organism evidence="9 10">
    <name type="scientific">SAR86 cluster bacterium</name>
    <dbReference type="NCBI Taxonomy" id="2030880"/>
    <lineage>
        <taxon>Bacteria</taxon>
        <taxon>Pseudomonadati</taxon>
        <taxon>Pseudomonadota</taxon>
        <taxon>Gammaproteobacteria</taxon>
        <taxon>SAR86 cluster</taxon>
    </lineage>
</organism>
<dbReference type="AlphaFoldDB" id="A0A520MTE6"/>
<feature type="modified residue" description="N6-(pyridoxal phosphate)lysine" evidence="5 6">
    <location>
        <position position="33"/>
    </location>
</feature>
<evidence type="ECO:0000259" key="8">
    <source>
        <dbReference type="SMART" id="SM01005"/>
    </source>
</evidence>
<comment type="catalytic activity">
    <reaction evidence="1 5">
        <text>L-alanine = D-alanine</text>
        <dbReference type="Rhea" id="RHEA:20249"/>
        <dbReference type="ChEBI" id="CHEBI:57416"/>
        <dbReference type="ChEBI" id="CHEBI:57972"/>
        <dbReference type="EC" id="5.1.1.1"/>
    </reaction>
</comment>
<dbReference type="Proteomes" id="UP000320146">
    <property type="component" value="Unassembled WGS sequence"/>
</dbReference>
<feature type="active site" description="Proton acceptor; specific for D-alanine" evidence="5">
    <location>
        <position position="33"/>
    </location>
</feature>
<feature type="binding site" evidence="5 7">
    <location>
        <position position="291"/>
    </location>
    <ligand>
        <name>substrate</name>
    </ligand>
</feature>
<comment type="caution">
    <text evidence="9">The sequence shown here is derived from an EMBL/GenBank/DDBJ whole genome shotgun (WGS) entry which is preliminary data.</text>
</comment>
<dbReference type="InterPro" id="IPR001608">
    <property type="entry name" value="Ala_racemase_N"/>
</dbReference>
<dbReference type="GO" id="GO:0030632">
    <property type="term" value="P:D-alanine biosynthetic process"/>
    <property type="evidence" value="ECO:0007669"/>
    <property type="project" value="UniProtKB-UniRule"/>
</dbReference>
<dbReference type="SUPFAM" id="SSF50621">
    <property type="entry name" value="Alanine racemase C-terminal domain-like"/>
    <property type="match status" value="1"/>
</dbReference>
<evidence type="ECO:0000256" key="4">
    <source>
        <dbReference type="ARBA" id="ARBA00023235"/>
    </source>
</evidence>